<keyword evidence="1" id="KW-1133">Transmembrane helix</keyword>
<organism evidence="3 4">
    <name type="scientific">Shewanella salipaludis</name>
    <dbReference type="NCBI Taxonomy" id="2723052"/>
    <lineage>
        <taxon>Bacteria</taxon>
        <taxon>Pseudomonadati</taxon>
        <taxon>Pseudomonadota</taxon>
        <taxon>Gammaproteobacteria</taxon>
        <taxon>Alteromonadales</taxon>
        <taxon>Shewanellaceae</taxon>
        <taxon>Shewanella</taxon>
    </lineage>
</organism>
<feature type="transmembrane region" description="Helical" evidence="1">
    <location>
        <begin position="6"/>
        <end position="31"/>
    </location>
</feature>
<feature type="transmembrane region" description="Helical" evidence="1">
    <location>
        <begin position="172"/>
        <end position="193"/>
    </location>
</feature>
<dbReference type="AlphaFoldDB" id="A0A972JK36"/>
<feature type="transmembrane region" description="Helical" evidence="1">
    <location>
        <begin position="85"/>
        <end position="105"/>
    </location>
</feature>
<gene>
    <name evidence="3" type="ORF">HC757_01930</name>
</gene>
<feature type="transmembrane region" description="Helical" evidence="1">
    <location>
        <begin position="59"/>
        <end position="79"/>
    </location>
</feature>
<evidence type="ECO:0000259" key="2">
    <source>
        <dbReference type="Pfam" id="PF13386"/>
    </source>
</evidence>
<comment type="caution">
    <text evidence="3">The sequence shown here is derived from an EMBL/GenBank/DDBJ whole genome shotgun (WGS) entry which is preliminary data.</text>
</comment>
<proteinExistence type="predicted"/>
<name>A0A972JK36_9GAMM</name>
<dbReference type="PANTHER" id="PTHR42208">
    <property type="entry name" value="HEAVY METAL TRANSPORTER-RELATED"/>
    <property type="match status" value="1"/>
</dbReference>
<feature type="transmembrane region" description="Helical" evidence="1">
    <location>
        <begin position="205"/>
        <end position="227"/>
    </location>
</feature>
<reference evidence="3" key="1">
    <citation type="submission" date="2020-04" db="EMBL/GenBank/DDBJ databases">
        <title>Description of Shewanella salipaludis sp. nov., isolated from a salt marsh.</title>
        <authorList>
            <person name="Park S."/>
            <person name="Yoon J.-H."/>
        </authorList>
    </citation>
    <scope>NUCLEOTIDE SEQUENCE</scope>
    <source>
        <strain evidence="3">SHSM-M6</strain>
    </source>
</reference>
<keyword evidence="4" id="KW-1185">Reference proteome</keyword>
<sequence>MIEYNVTGAFLVGLMGAAHCFGMCGGLVGAFSTQLPKASSGNALAHQLGFLLSYNLGRILSYSLAGALVGGSAAALGQLFDIDTYLLVLRVLAGLMMIATGLYIAKIWGGVVQIEKVGQLIWPHIKPLAQKVLPLQRRRQALVAGLLWGWLPCGLVYSTLTWSVASGSALTGALIMLAFGLGTLPALLSAGIAARTLANWVQKRAVRLASGLLLVAFGVQTLVIALAQLD</sequence>
<keyword evidence="1" id="KW-0472">Membrane</keyword>
<dbReference type="PANTHER" id="PTHR42208:SF1">
    <property type="entry name" value="HEAVY METAL TRANSPORTER"/>
    <property type="match status" value="1"/>
</dbReference>
<protein>
    <submittedName>
        <fullName evidence="3">Sulfite exporter TauE/SafE family protein</fullName>
    </submittedName>
</protein>
<dbReference type="EMBL" id="JAAXYH010000001">
    <property type="protein sequence ID" value="NMH63937.1"/>
    <property type="molecule type" value="Genomic_DNA"/>
</dbReference>
<evidence type="ECO:0000313" key="4">
    <source>
        <dbReference type="Proteomes" id="UP000737113"/>
    </source>
</evidence>
<evidence type="ECO:0000313" key="3">
    <source>
        <dbReference type="EMBL" id="NMH63937.1"/>
    </source>
</evidence>
<dbReference type="InterPro" id="IPR039447">
    <property type="entry name" value="UreH-like_TM_dom"/>
</dbReference>
<feature type="transmembrane region" description="Helical" evidence="1">
    <location>
        <begin position="141"/>
        <end position="160"/>
    </location>
</feature>
<dbReference type="Proteomes" id="UP000737113">
    <property type="component" value="Unassembled WGS sequence"/>
</dbReference>
<feature type="domain" description="Urease accessory protein UreH-like transmembrane" evidence="2">
    <location>
        <begin position="9"/>
        <end position="219"/>
    </location>
</feature>
<dbReference type="Pfam" id="PF13386">
    <property type="entry name" value="DsbD_2"/>
    <property type="match status" value="1"/>
</dbReference>
<keyword evidence="1" id="KW-0812">Transmembrane</keyword>
<accession>A0A972JK36</accession>
<dbReference type="RefSeq" id="WP_169562564.1">
    <property type="nucleotide sequence ID" value="NZ_JAAXYH010000001.1"/>
</dbReference>
<evidence type="ECO:0000256" key="1">
    <source>
        <dbReference type="SAM" id="Phobius"/>
    </source>
</evidence>